<dbReference type="GO" id="GO:0004022">
    <property type="term" value="F:alcohol dehydrogenase (NAD+) activity"/>
    <property type="evidence" value="ECO:0007669"/>
    <property type="project" value="TreeGrafter"/>
</dbReference>
<evidence type="ECO:0000256" key="6">
    <source>
        <dbReference type="RuleBase" id="RU361277"/>
    </source>
</evidence>
<feature type="domain" description="Alcohol dehydrogenase-like N-terminal" evidence="8">
    <location>
        <begin position="27"/>
        <end position="136"/>
    </location>
</feature>
<sequence>MASMISWQMTEPGKPLEKVEAPIPEPGPGEVLVKVAGCGVCHTDLGFYYNGVRTKSPLPLTLGHEISGIVTAAGPDARQWEGKAVIIPAVMTCGDCDVCNRDLGNICSRQKMPGNDIQGGFASHIVVPAAQLCQVPVDEGYRPVGKADVSLAQLSVVADALTTPYQAVVDAGLTADDTAIFVGVGGVGGFGAQIAKAFGALVVVIDVDPAKLEALAPYVDKAFNAAEWSFKDLRKAVSAFVKAQGKRRTEWKIFETSGTAAGQKTAFGLMTFGGHLSVVGFTMDTVDIRLSNLMAFHGTARGNWGCLTRYYPPVRDLVLSGKVKMAPFVKTFPLSDINTVFEMVHHKKIVQRAIMVP</sequence>
<dbReference type="RefSeq" id="WP_155315675.1">
    <property type="nucleotide sequence ID" value="NZ_AP021874.1"/>
</dbReference>
<dbReference type="InterPro" id="IPR011032">
    <property type="entry name" value="GroES-like_sf"/>
</dbReference>
<feature type="domain" description="Alcohol dehydrogenase-like C-terminal" evidence="7">
    <location>
        <begin position="186"/>
        <end position="318"/>
    </location>
</feature>
<proteinExistence type="inferred from homology"/>
<evidence type="ECO:0000256" key="3">
    <source>
        <dbReference type="ARBA" id="ARBA00022723"/>
    </source>
</evidence>
<evidence type="ECO:0000256" key="2">
    <source>
        <dbReference type="ARBA" id="ARBA00008072"/>
    </source>
</evidence>
<dbReference type="CDD" id="cd08254">
    <property type="entry name" value="hydroxyacyl_CoA_DH"/>
    <property type="match status" value="1"/>
</dbReference>
<dbReference type="SUPFAM" id="SSF50129">
    <property type="entry name" value="GroES-like"/>
    <property type="match status" value="1"/>
</dbReference>
<accession>A0A5K7YKR2</accession>
<keyword evidence="3 6" id="KW-0479">Metal-binding</keyword>
<dbReference type="KEGG" id="dalk:DSCA_13410"/>
<dbReference type="Gene3D" id="3.40.50.720">
    <property type="entry name" value="NAD(P)-binding Rossmann-like Domain"/>
    <property type="match status" value="1"/>
</dbReference>
<evidence type="ECO:0000256" key="5">
    <source>
        <dbReference type="ARBA" id="ARBA00023002"/>
    </source>
</evidence>
<evidence type="ECO:0000313" key="9">
    <source>
        <dbReference type="EMBL" id="BBO67411.1"/>
    </source>
</evidence>
<dbReference type="InterPro" id="IPR013149">
    <property type="entry name" value="ADH-like_C"/>
</dbReference>
<dbReference type="InterPro" id="IPR017614">
    <property type="entry name" value="Dearomat_deydrogenase"/>
</dbReference>
<evidence type="ECO:0000256" key="4">
    <source>
        <dbReference type="ARBA" id="ARBA00022833"/>
    </source>
</evidence>
<evidence type="ECO:0008006" key="11">
    <source>
        <dbReference type="Google" id="ProtNLM"/>
    </source>
</evidence>
<evidence type="ECO:0000259" key="7">
    <source>
        <dbReference type="Pfam" id="PF00107"/>
    </source>
</evidence>
<dbReference type="InterPro" id="IPR002328">
    <property type="entry name" value="ADH_Zn_CS"/>
</dbReference>
<keyword evidence="10" id="KW-1185">Reference proteome</keyword>
<organism evidence="9 10">
    <name type="scientific">Desulfosarcina alkanivorans</name>
    <dbReference type="NCBI Taxonomy" id="571177"/>
    <lineage>
        <taxon>Bacteria</taxon>
        <taxon>Pseudomonadati</taxon>
        <taxon>Thermodesulfobacteriota</taxon>
        <taxon>Desulfobacteria</taxon>
        <taxon>Desulfobacterales</taxon>
        <taxon>Desulfosarcinaceae</taxon>
        <taxon>Desulfosarcina</taxon>
    </lineage>
</organism>
<dbReference type="InterPro" id="IPR036291">
    <property type="entry name" value="NAD(P)-bd_dom_sf"/>
</dbReference>
<dbReference type="EMBL" id="AP021874">
    <property type="protein sequence ID" value="BBO67411.1"/>
    <property type="molecule type" value="Genomic_DNA"/>
</dbReference>
<dbReference type="PANTHER" id="PTHR42940">
    <property type="entry name" value="ALCOHOL DEHYDROGENASE 1-RELATED"/>
    <property type="match status" value="1"/>
</dbReference>
<dbReference type="Pfam" id="PF08240">
    <property type="entry name" value="ADH_N"/>
    <property type="match status" value="1"/>
</dbReference>
<dbReference type="OrthoDB" id="9809185at2"/>
<dbReference type="Proteomes" id="UP000427906">
    <property type="component" value="Chromosome"/>
</dbReference>
<evidence type="ECO:0000313" key="10">
    <source>
        <dbReference type="Proteomes" id="UP000427906"/>
    </source>
</evidence>
<evidence type="ECO:0000256" key="1">
    <source>
        <dbReference type="ARBA" id="ARBA00001947"/>
    </source>
</evidence>
<dbReference type="SUPFAM" id="SSF51735">
    <property type="entry name" value="NAD(P)-binding Rossmann-fold domains"/>
    <property type="match status" value="1"/>
</dbReference>
<dbReference type="GO" id="GO:0005737">
    <property type="term" value="C:cytoplasm"/>
    <property type="evidence" value="ECO:0007669"/>
    <property type="project" value="TreeGrafter"/>
</dbReference>
<dbReference type="PANTHER" id="PTHR42940:SF8">
    <property type="entry name" value="VACUOLAR PROTEIN SORTING-ASSOCIATED PROTEIN 11"/>
    <property type="match status" value="1"/>
</dbReference>
<keyword evidence="4 6" id="KW-0862">Zinc</keyword>
<name>A0A5K7YKR2_9BACT</name>
<dbReference type="AlphaFoldDB" id="A0A5K7YKR2"/>
<comment type="similarity">
    <text evidence="2 6">Belongs to the zinc-containing alcohol dehydrogenase family.</text>
</comment>
<dbReference type="Pfam" id="PF00107">
    <property type="entry name" value="ADH_zinc_N"/>
    <property type="match status" value="1"/>
</dbReference>
<dbReference type="Gene3D" id="3.90.180.10">
    <property type="entry name" value="Medium-chain alcohol dehydrogenases, catalytic domain"/>
    <property type="match status" value="1"/>
</dbReference>
<reference evidence="9 10" key="1">
    <citation type="submission" date="2019-11" db="EMBL/GenBank/DDBJ databases">
        <title>Comparative genomics of hydrocarbon-degrading Desulfosarcina strains.</title>
        <authorList>
            <person name="Watanabe M."/>
            <person name="Kojima H."/>
            <person name="Fukui M."/>
        </authorList>
    </citation>
    <scope>NUCLEOTIDE SEQUENCE [LARGE SCALE GENOMIC DNA]</scope>
    <source>
        <strain evidence="9 10">PL12</strain>
    </source>
</reference>
<comment type="cofactor">
    <cofactor evidence="1 6">
        <name>Zn(2+)</name>
        <dbReference type="ChEBI" id="CHEBI:29105"/>
    </cofactor>
</comment>
<protein>
    <recommendedName>
        <fullName evidence="11">6-hydroxycyclohex-1-ene-1-carbonyl-CoA dehydrogenase</fullName>
    </recommendedName>
</protein>
<dbReference type="PROSITE" id="PS00059">
    <property type="entry name" value="ADH_ZINC"/>
    <property type="match status" value="1"/>
</dbReference>
<gene>
    <name evidence="9" type="ORF">DSCA_13410</name>
</gene>
<dbReference type="InterPro" id="IPR013154">
    <property type="entry name" value="ADH-like_N"/>
</dbReference>
<keyword evidence="5" id="KW-0560">Oxidoreductase</keyword>
<dbReference type="NCBIfam" id="TIGR03201">
    <property type="entry name" value="dearomat_had"/>
    <property type="match status" value="1"/>
</dbReference>
<dbReference type="GO" id="GO:0008270">
    <property type="term" value="F:zinc ion binding"/>
    <property type="evidence" value="ECO:0007669"/>
    <property type="project" value="InterPro"/>
</dbReference>
<evidence type="ECO:0000259" key="8">
    <source>
        <dbReference type="Pfam" id="PF08240"/>
    </source>
</evidence>